<evidence type="ECO:0000313" key="2">
    <source>
        <dbReference type="EMBL" id="QPJ58494.1"/>
    </source>
</evidence>
<dbReference type="InterPro" id="IPR029044">
    <property type="entry name" value="Nucleotide-diphossugar_trans"/>
</dbReference>
<dbReference type="SUPFAM" id="SSF53448">
    <property type="entry name" value="Nucleotide-diphospho-sugar transferases"/>
    <property type="match status" value="1"/>
</dbReference>
<dbReference type="KEGG" id="psup:E5P55_00740"/>
<name>A0A7T0FXX1_9BACT</name>
<protein>
    <recommendedName>
        <fullName evidence="1">Nucleotidyl transferase domain-containing protein</fullName>
    </recommendedName>
</protein>
<reference evidence="2 3" key="1">
    <citation type="journal article" date="2020" name="Sci. Rep.">
        <title>Morphology, ultrastructure, genomics, and phylogeny of Euplotes vanleeuwenhoeki sp. nov. and its ultra-reduced endosymbiont Candidatus Pinguicoccus supinus sp. nov.</title>
        <authorList>
            <person name="Serra V."/>
            <person name="Gammuto L."/>
            <person name="Nitla V."/>
            <person name="Castelli M."/>
            <person name="Lanzoni O."/>
            <person name="Sassera D."/>
            <person name="Bandi C."/>
            <person name="Sandeep B.V."/>
            <person name="Verni F."/>
            <person name="Modeo L."/>
            <person name="Petroni G."/>
        </authorList>
    </citation>
    <scope>NUCLEOTIDE SEQUENCE [LARGE SCALE GENOMIC DNA]</scope>
    <source>
        <strain evidence="2 3">KKR18_Esm</strain>
    </source>
</reference>
<sequence>MSSSYLNRFVIAGGSGTRIKYLFPNIDKFLIPVSDIPFYVYIINGLNNLNFNDDSIILNISNRFIKSQIFNNQSVEFLHDKCLKDTAGGFLTGLESLLPINLATNCDSLANVFKKKIFFKNILLNLKIISLTSVKKITSYEKCNFRYGYVFKNDCFVLNLFEKVNLSEYSIFNSGLYVINVKLVKDFFFKNIIFFGNKF</sequence>
<keyword evidence="3" id="KW-1185">Reference proteome</keyword>
<dbReference type="Pfam" id="PF00483">
    <property type="entry name" value="NTP_transferase"/>
    <property type="match status" value="1"/>
</dbReference>
<accession>A0A7T0FXX1</accession>
<dbReference type="EMBL" id="CP039370">
    <property type="protein sequence ID" value="QPJ58494.1"/>
    <property type="molecule type" value="Genomic_DNA"/>
</dbReference>
<feature type="domain" description="Nucleotidyl transferase" evidence="1">
    <location>
        <begin position="10"/>
        <end position="185"/>
    </location>
</feature>
<evidence type="ECO:0000313" key="3">
    <source>
        <dbReference type="Proteomes" id="UP000594451"/>
    </source>
</evidence>
<dbReference type="InterPro" id="IPR005835">
    <property type="entry name" value="NTP_transferase_dom"/>
</dbReference>
<dbReference type="AlphaFoldDB" id="A0A7T0FXX1"/>
<dbReference type="Proteomes" id="UP000594451">
    <property type="component" value="Chromosome"/>
</dbReference>
<organism evidence="2 3">
    <name type="scientific">Candidatus Pinguicoccus supinus</name>
    <dbReference type="NCBI Taxonomy" id="2529394"/>
    <lineage>
        <taxon>Bacteria</taxon>
        <taxon>Pseudomonadati</taxon>
        <taxon>Verrucomicrobiota</taxon>
        <taxon>Candidatus Pinguicoccus</taxon>
    </lineage>
</organism>
<dbReference type="Gene3D" id="3.90.550.10">
    <property type="entry name" value="Spore Coat Polysaccharide Biosynthesis Protein SpsA, Chain A"/>
    <property type="match status" value="1"/>
</dbReference>
<proteinExistence type="predicted"/>
<gene>
    <name evidence="2" type="ORF">E5P55_00740</name>
</gene>
<evidence type="ECO:0000259" key="1">
    <source>
        <dbReference type="Pfam" id="PF00483"/>
    </source>
</evidence>